<dbReference type="OrthoDB" id="5620at2759"/>
<dbReference type="InterPro" id="IPR005349">
    <property type="entry name" value="TMEM14"/>
</dbReference>
<accession>A0A075AY21</accession>
<dbReference type="HOGENOM" id="CLU_096652_4_0_1"/>
<evidence type="ECO:0000256" key="5">
    <source>
        <dbReference type="ARBA" id="ARBA00023136"/>
    </source>
</evidence>
<evidence type="ECO:0000256" key="2">
    <source>
        <dbReference type="ARBA" id="ARBA00007590"/>
    </source>
</evidence>
<reference evidence="8" key="3">
    <citation type="submission" date="2018-08" db="EMBL/GenBank/DDBJ databases">
        <title>Leveraging single-cell genomics to expand the Fungal Tree of Life.</title>
        <authorList>
            <consortium name="DOE Joint Genome Institute"/>
            <person name="Ahrendt S.R."/>
            <person name="Quandt C.A."/>
            <person name="Ciobanu D."/>
            <person name="Clum A."/>
            <person name="Salamov A."/>
            <person name="Andreopoulos B."/>
            <person name="Cheng J.-F."/>
            <person name="Woyke T."/>
            <person name="Pelin A."/>
            <person name="Henrissat B."/>
            <person name="Reynolds N."/>
            <person name="Benny G.L."/>
            <person name="Smith M.E."/>
            <person name="James T.Y."/>
            <person name="Grigoriev I.V."/>
        </authorList>
    </citation>
    <scope>NUCLEOTIDE SEQUENCE</scope>
    <source>
        <strain evidence="8">CSF55</strain>
    </source>
</reference>
<evidence type="ECO:0000313" key="7">
    <source>
        <dbReference type="EMBL" id="EPZ35147.1"/>
    </source>
</evidence>
<feature type="transmembrane region" description="Helical" evidence="6">
    <location>
        <begin position="54"/>
        <end position="72"/>
    </location>
</feature>
<dbReference type="InterPro" id="IPR044890">
    <property type="entry name" value="TMEM14_sf"/>
</dbReference>
<comment type="subcellular location">
    <subcellularLocation>
        <location evidence="1">Membrane</location>
    </subcellularLocation>
</comment>
<reference evidence="7 9" key="1">
    <citation type="journal article" date="2013" name="Curr. Biol.">
        <title>Shared signatures of parasitism and phylogenomics unite Cryptomycota and microsporidia.</title>
        <authorList>
            <person name="James T.Y."/>
            <person name="Pelin A."/>
            <person name="Bonen L."/>
            <person name="Ahrendt S."/>
            <person name="Sain D."/>
            <person name="Corradi N."/>
            <person name="Stajich J.E."/>
        </authorList>
    </citation>
    <scope>NUCLEOTIDE SEQUENCE [LARGE SCALE GENOMIC DNA]</scope>
    <source>
        <strain evidence="7">CSF55</strain>
        <strain evidence="7">CSF55</strain>
    </source>
</reference>
<dbReference type="STRING" id="988480.A0A075AY21"/>
<reference evidence="10" key="2">
    <citation type="journal article" date="2018" name="Nat. Microbiol.">
        <title>Leveraging single-cell genomics to expand the fungal tree of life.</title>
        <authorList>
            <person name="Ahrendt S.R."/>
            <person name="Quandt C.A."/>
            <person name="Ciobanu D."/>
            <person name="Clum A."/>
            <person name="Salamov A."/>
            <person name="Andreopoulos B."/>
            <person name="Cheng J.F."/>
            <person name="Woyke T."/>
            <person name="Pelin A."/>
            <person name="Henrissat B."/>
            <person name="Reynolds N.K."/>
            <person name="Benny G.L."/>
            <person name="Smith M.E."/>
            <person name="James T.Y."/>
            <person name="Grigoriev I.V."/>
        </authorList>
    </citation>
    <scope>NUCLEOTIDE SEQUENCE [LARGE SCALE GENOMIC DNA]</scope>
    <source>
        <strain evidence="10">CSF55</strain>
    </source>
</reference>
<evidence type="ECO:0000313" key="8">
    <source>
        <dbReference type="EMBL" id="RKP17512.1"/>
    </source>
</evidence>
<feature type="transmembrane region" description="Helical" evidence="6">
    <location>
        <begin position="30"/>
        <end position="47"/>
    </location>
</feature>
<proteinExistence type="inferred from homology"/>
<dbReference type="Proteomes" id="UP000281549">
    <property type="component" value="Unassembled WGS sequence"/>
</dbReference>
<organism evidence="7 9">
    <name type="scientific">Rozella allomycis (strain CSF55)</name>
    <dbReference type="NCBI Taxonomy" id="988480"/>
    <lineage>
        <taxon>Eukaryota</taxon>
        <taxon>Fungi</taxon>
        <taxon>Fungi incertae sedis</taxon>
        <taxon>Cryptomycota</taxon>
        <taxon>Cryptomycota incertae sedis</taxon>
        <taxon>Rozella</taxon>
    </lineage>
</organism>
<keyword evidence="3 6" id="KW-0812">Transmembrane</keyword>
<dbReference type="Proteomes" id="UP000030755">
    <property type="component" value="Unassembled WGS sequence"/>
</dbReference>
<evidence type="ECO:0000256" key="3">
    <source>
        <dbReference type="ARBA" id="ARBA00022692"/>
    </source>
</evidence>
<keyword evidence="5 6" id="KW-0472">Membrane</keyword>
<evidence type="ECO:0000256" key="4">
    <source>
        <dbReference type="ARBA" id="ARBA00022989"/>
    </source>
</evidence>
<keyword evidence="9" id="KW-1185">Reference proteome</keyword>
<feature type="transmembrane region" description="Helical" evidence="6">
    <location>
        <begin position="78"/>
        <end position="97"/>
    </location>
</feature>
<dbReference type="EMBL" id="ML005803">
    <property type="protein sequence ID" value="RKP17512.1"/>
    <property type="molecule type" value="Genomic_DNA"/>
</dbReference>
<evidence type="ECO:0000256" key="6">
    <source>
        <dbReference type="SAM" id="Phobius"/>
    </source>
</evidence>
<protein>
    <submittedName>
        <fullName evidence="8">Transmembrane protein 14C-like protein</fullName>
    </submittedName>
    <submittedName>
        <fullName evidence="7">UPF0136 and Transmembrane domain-containing protein</fullName>
    </submittedName>
</protein>
<dbReference type="EMBL" id="KE560862">
    <property type="protein sequence ID" value="EPZ35147.1"/>
    <property type="molecule type" value="Genomic_DNA"/>
</dbReference>
<gene>
    <name evidence="7" type="ORF">O9G_003636</name>
    <name evidence="8" type="ORF">ROZALSC1DRAFT_30687</name>
</gene>
<dbReference type="PANTHER" id="PTHR12668:SF43">
    <property type="entry name" value="TRANSMEMBRANE PROTEIN 14 HOMOLOG"/>
    <property type="match status" value="1"/>
</dbReference>
<dbReference type="Gene3D" id="1.10.10.1740">
    <property type="entry name" value="Transmembrane protein 14-like"/>
    <property type="match status" value="1"/>
</dbReference>
<evidence type="ECO:0000313" key="10">
    <source>
        <dbReference type="Proteomes" id="UP000281549"/>
    </source>
</evidence>
<evidence type="ECO:0000313" key="9">
    <source>
        <dbReference type="Proteomes" id="UP000030755"/>
    </source>
</evidence>
<name>A0A075AY21_ROZAC</name>
<dbReference type="AlphaFoldDB" id="A0A075AY21"/>
<keyword evidence="4 6" id="KW-1133">Transmembrane helix</keyword>
<dbReference type="PANTHER" id="PTHR12668">
    <property type="entry name" value="TRANSMEMBRANE PROTEIN 14, 15"/>
    <property type="match status" value="1"/>
</dbReference>
<dbReference type="Pfam" id="PF03647">
    <property type="entry name" value="Tmemb_14"/>
    <property type="match status" value="1"/>
</dbReference>
<evidence type="ECO:0000256" key="1">
    <source>
        <dbReference type="ARBA" id="ARBA00004370"/>
    </source>
</evidence>
<sequence length="106" mass="11743">MNDIVSYVYSITCLLGGLIGFIKAGSYTSLLFGSGLGIVLFYGAICVNSNPKDYMLLISVSFLMFVVMFYRYLISRKFMPAGFICLFSAGVLLKYGARFVQDGRLN</sequence>
<comment type="similarity">
    <text evidence="2">Belongs to the TMEM14 family.</text>
</comment>
<dbReference type="GO" id="GO:0016020">
    <property type="term" value="C:membrane"/>
    <property type="evidence" value="ECO:0007669"/>
    <property type="project" value="UniProtKB-SubCell"/>
</dbReference>
<feature type="transmembrane region" description="Helical" evidence="6">
    <location>
        <begin position="7"/>
        <end position="24"/>
    </location>
</feature>